<dbReference type="EMBL" id="LN609302">
    <property type="protein sequence ID" value="CEF54425.1"/>
    <property type="molecule type" value="Genomic_DNA"/>
</dbReference>
<dbReference type="InterPro" id="IPR006357">
    <property type="entry name" value="HAD-SF_hydro_IIA"/>
</dbReference>
<protein>
    <submittedName>
        <fullName evidence="1">HAD family hydrolase</fullName>
    </submittedName>
    <submittedName>
        <fullName evidence="2">TIGR01459 family HAD-type hydrolase</fullName>
    </submittedName>
</protein>
<dbReference type="EMBL" id="WOTE01000003">
    <property type="protein sequence ID" value="NHO39363.1"/>
    <property type="molecule type" value="Genomic_DNA"/>
</dbReference>
<dbReference type="InterPro" id="IPR036412">
    <property type="entry name" value="HAD-like_sf"/>
</dbReference>
<sequence>MSEVGNWTVPQVAGLEALASQYDGYIIDLWGTVHDGVSPYPGAVECLQALHKAGKRVVMLSNAPRPAAVVAAQLEGFGVDRALYKGVMTSGQETHRQLKDKADPWFARLGSKVLHIGGVHDLGLYEGLNIQRVADVGMADFVMNTGPDLERGVATLDPYLPELRACLERKLPMICANPDRVVVKGGNRQICAGALAAFYEEQGGDVRWIGKPYPGVYQPVFDMLDVPRTRILAIGDALGTDIKGAAAVGVDSLWILGGIHQEMIGNDMALATAEAKAAGLQPTAAVHRLVW</sequence>
<keyword evidence="1" id="KW-0378">Hydrolase</keyword>
<dbReference type="InterPro" id="IPR023214">
    <property type="entry name" value="HAD_sf"/>
</dbReference>
<dbReference type="Gene3D" id="3.40.50.1000">
    <property type="entry name" value="HAD superfamily/HAD-like"/>
    <property type="match status" value="2"/>
</dbReference>
<dbReference type="RefSeq" id="WP_083503529.1">
    <property type="nucleotide sequence ID" value="NZ_LN609302.1"/>
</dbReference>
<dbReference type="GO" id="GO:0005737">
    <property type="term" value="C:cytoplasm"/>
    <property type="evidence" value="ECO:0007669"/>
    <property type="project" value="TreeGrafter"/>
</dbReference>
<evidence type="ECO:0000313" key="1">
    <source>
        <dbReference type="EMBL" id="CEF54425.1"/>
    </source>
</evidence>
<keyword evidence="4" id="KW-1185">Reference proteome</keyword>
<dbReference type="OrthoDB" id="9791073at2"/>
<dbReference type="STRING" id="431306.AGA_775"/>
<dbReference type="Proteomes" id="UP000068250">
    <property type="component" value="Chromosome I"/>
</dbReference>
<dbReference type="Proteomes" id="UP000657200">
    <property type="component" value="Unassembled WGS sequence"/>
</dbReference>
<dbReference type="PANTHER" id="PTHR19288">
    <property type="entry name" value="4-NITROPHENYLPHOSPHATASE-RELATED"/>
    <property type="match status" value="1"/>
</dbReference>
<dbReference type="InterPro" id="IPR006356">
    <property type="entry name" value="HAD-SF_hydro_IIA_hyp3"/>
</dbReference>
<dbReference type="Pfam" id="PF13242">
    <property type="entry name" value="Hydrolase_like"/>
    <property type="match status" value="1"/>
</dbReference>
<dbReference type="Pfam" id="PF13344">
    <property type="entry name" value="Hydrolase_6"/>
    <property type="match status" value="1"/>
</dbReference>
<dbReference type="AlphaFoldDB" id="A0A0U5F7D5"/>
<dbReference type="CDD" id="cd07525">
    <property type="entry name" value="HAD_like"/>
    <property type="match status" value="1"/>
</dbReference>
<gene>
    <name evidence="1" type="ORF">AGA_775</name>
    <name evidence="2" type="ORF">GOB80_06620</name>
</gene>
<evidence type="ECO:0000313" key="2">
    <source>
        <dbReference type="EMBL" id="NHO39363.1"/>
    </source>
</evidence>
<dbReference type="NCBIfam" id="TIGR01460">
    <property type="entry name" value="HAD-SF-IIA"/>
    <property type="match status" value="1"/>
</dbReference>
<dbReference type="PANTHER" id="PTHR19288:SF90">
    <property type="entry name" value="OS08G0542600 PROTEIN"/>
    <property type="match status" value="1"/>
</dbReference>
<dbReference type="NCBIfam" id="TIGR01459">
    <property type="entry name" value="HAD-SF-IIA-hyp4"/>
    <property type="match status" value="1"/>
</dbReference>
<evidence type="ECO:0000313" key="3">
    <source>
        <dbReference type="Proteomes" id="UP000068250"/>
    </source>
</evidence>
<accession>A0A0U5F7D5</accession>
<proteinExistence type="predicted"/>
<reference evidence="2 4" key="3">
    <citation type="journal article" date="2020" name="Int. J. Syst. Evol. Microbiol.">
        <title>Novel acetic acid bacteria from cider fermentations: Acetobacter conturbans sp. nov. and Acetobacter fallax sp. nov.</title>
        <authorList>
            <person name="Sombolestani A.S."/>
            <person name="Cleenwerck I."/>
            <person name="Cnockaert M."/>
            <person name="Borremans W."/>
            <person name="Wieme A.D."/>
            <person name="De Vuyst L."/>
            <person name="Vandamme P."/>
        </authorList>
    </citation>
    <scope>NUCLEOTIDE SEQUENCE [LARGE SCALE GENOMIC DNA]</scope>
    <source>
        <strain evidence="2 4">LMG 23848</strain>
    </source>
</reference>
<dbReference type="PATRIC" id="fig|431306.5.peg.755"/>
<name>A0A0U5F7D5_9PROT</name>
<reference evidence="3" key="2">
    <citation type="submission" date="2014-09" db="EMBL/GenBank/DDBJ databases">
        <authorList>
            <person name="Illeghems K.G."/>
        </authorList>
    </citation>
    <scope>NUCLEOTIDE SEQUENCE [LARGE SCALE GENOMIC DNA]</scope>
    <source>
        <strain evidence="3">LMG 23848T</strain>
    </source>
</reference>
<organism evidence="1 3">
    <name type="scientific">Acetobacter ghanensis</name>
    <dbReference type="NCBI Taxonomy" id="431306"/>
    <lineage>
        <taxon>Bacteria</taxon>
        <taxon>Pseudomonadati</taxon>
        <taxon>Pseudomonadota</taxon>
        <taxon>Alphaproteobacteria</taxon>
        <taxon>Acetobacterales</taxon>
        <taxon>Acetobacteraceae</taxon>
        <taxon>Acetobacter</taxon>
    </lineage>
</organism>
<dbReference type="SUPFAM" id="SSF56784">
    <property type="entry name" value="HAD-like"/>
    <property type="match status" value="1"/>
</dbReference>
<dbReference type="GO" id="GO:0016791">
    <property type="term" value="F:phosphatase activity"/>
    <property type="evidence" value="ECO:0007669"/>
    <property type="project" value="TreeGrafter"/>
</dbReference>
<evidence type="ECO:0000313" key="4">
    <source>
        <dbReference type="Proteomes" id="UP000657200"/>
    </source>
</evidence>
<reference evidence="1" key="1">
    <citation type="submission" date="2014-09" db="EMBL/GenBank/DDBJ databases">
        <authorList>
            <person name="Magalhaes I.L.F."/>
            <person name="Oliveira U."/>
            <person name="Santos F.R."/>
            <person name="Vidigal T.H.D.A."/>
            <person name="Brescovit A.D."/>
            <person name="Santos A.J."/>
        </authorList>
    </citation>
    <scope>NUCLEOTIDE SEQUENCE</scope>
    <source>
        <strain evidence="1">LMG 23848T</strain>
    </source>
</reference>